<organism evidence="1 3">
    <name type="scientific">Puccinia coronata f. sp. avenae</name>
    <dbReference type="NCBI Taxonomy" id="200324"/>
    <lineage>
        <taxon>Eukaryota</taxon>
        <taxon>Fungi</taxon>
        <taxon>Dikarya</taxon>
        <taxon>Basidiomycota</taxon>
        <taxon>Pucciniomycotina</taxon>
        <taxon>Pucciniomycetes</taxon>
        <taxon>Pucciniales</taxon>
        <taxon>Pucciniaceae</taxon>
        <taxon>Puccinia</taxon>
    </lineage>
</organism>
<reference evidence="3 4" key="1">
    <citation type="submission" date="2017-11" db="EMBL/GenBank/DDBJ databases">
        <title>De novo assembly and phasing of dikaryotic genomes from two isolates of Puccinia coronata f. sp. avenae, the causal agent of oat crown rust.</title>
        <authorList>
            <person name="Miller M.E."/>
            <person name="Zhang Y."/>
            <person name="Omidvar V."/>
            <person name="Sperschneider J."/>
            <person name="Schwessinger B."/>
            <person name="Raley C."/>
            <person name="Palmer J.M."/>
            <person name="Garnica D."/>
            <person name="Upadhyaya N."/>
            <person name="Rathjen J."/>
            <person name="Taylor J.M."/>
            <person name="Park R.F."/>
            <person name="Dodds P.N."/>
            <person name="Hirsch C.D."/>
            <person name="Kianian S.F."/>
            <person name="Figueroa M."/>
        </authorList>
    </citation>
    <scope>NUCLEOTIDE SEQUENCE [LARGE SCALE GENOMIC DNA]</scope>
    <source>
        <strain evidence="1">12NC29</strain>
        <strain evidence="2">12SD80</strain>
    </source>
</reference>
<dbReference type="EMBL" id="PGCI01000011">
    <property type="protein sequence ID" value="PLW50352.1"/>
    <property type="molecule type" value="Genomic_DNA"/>
</dbReference>
<evidence type="ECO:0000313" key="1">
    <source>
        <dbReference type="EMBL" id="PLW41159.1"/>
    </source>
</evidence>
<evidence type="ECO:0000313" key="3">
    <source>
        <dbReference type="Proteomes" id="UP000235388"/>
    </source>
</evidence>
<keyword evidence="3" id="KW-1185">Reference proteome</keyword>
<name>A0A2N5UTT0_9BASI</name>
<evidence type="ECO:0000313" key="4">
    <source>
        <dbReference type="Proteomes" id="UP000235392"/>
    </source>
</evidence>
<dbReference type="Proteomes" id="UP000235388">
    <property type="component" value="Unassembled WGS sequence"/>
</dbReference>
<dbReference type="Proteomes" id="UP000235392">
    <property type="component" value="Unassembled WGS sequence"/>
</dbReference>
<sequence length="82" mass="8694">MAISSLVGVGIAEGQHKMLLNSSRRSVRAHALEARVSAIRVSASIRPPRKREYLFVGSRPSVCDLWVITGTGTGTGTMALSA</sequence>
<dbReference type="AlphaFoldDB" id="A0A2N5UTT0"/>
<comment type="caution">
    <text evidence="1">The sequence shown here is derived from an EMBL/GenBank/DDBJ whole genome shotgun (WGS) entry which is preliminary data.</text>
</comment>
<proteinExistence type="predicted"/>
<protein>
    <submittedName>
        <fullName evidence="1">Uncharacterized protein</fullName>
    </submittedName>
</protein>
<dbReference type="EMBL" id="PGCJ01000172">
    <property type="protein sequence ID" value="PLW41159.1"/>
    <property type="molecule type" value="Genomic_DNA"/>
</dbReference>
<gene>
    <name evidence="1" type="ORF">PCANC_12385</name>
    <name evidence="2" type="ORF">PCASD_01692</name>
</gene>
<accession>A0A2N5UTT0</accession>
<evidence type="ECO:0000313" key="2">
    <source>
        <dbReference type="EMBL" id="PLW50352.1"/>
    </source>
</evidence>